<gene>
    <name evidence="2" type="ORF">QWZ14_01185</name>
</gene>
<keyword evidence="3" id="KW-1185">Reference proteome</keyword>
<dbReference type="Proteomes" id="UP001529369">
    <property type="component" value="Unassembled WGS sequence"/>
</dbReference>
<name>A0ABT8A0I6_9PROT</name>
<evidence type="ECO:0000313" key="3">
    <source>
        <dbReference type="Proteomes" id="UP001529369"/>
    </source>
</evidence>
<feature type="compositionally biased region" description="Low complexity" evidence="1">
    <location>
        <begin position="195"/>
        <end position="212"/>
    </location>
</feature>
<dbReference type="EMBL" id="JAUFPN010000009">
    <property type="protein sequence ID" value="MDN3562993.1"/>
    <property type="molecule type" value="Genomic_DNA"/>
</dbReference>
<organism evidence="2 3">
    <name type="scientific">Paeniroseomonas aquatica</name>
    <dbReference type="NCBI Taxonomy" id="373043"/>
    <lineage>
        <taxon>Bacteria</taxon>
        <taxon>Pseudomonadati</taxon>
        <taxon>Pseudomonadota</taxon>
        <taxon>Alphaproteobacteria</taxon>
        <taxon>Acetobacterales</taxon>
        <taxon>Acetobacteraceae</taxon>
        <taxon>Paeniroseomonas</taxon>
    </lineage>
</organism>
<comment type="caution">
    <text evidence="2">The sequence shown here is derived from an EMBL/GenBank/DDBJ whole genome shotgun (WGS) entry which is preliminary data.</text>
</comment>
<evidence type="ECO:0000313" key="2">
    <source>
        <dbReference type="EMBL" id="MDN3562993.1"/>
    </source>
</evidence>
<accession>A0ABT8A0I6</accession>
<proteinExistence type="predicted"/>
<feature type="region of interest" description="Disordered" evidence="1">
    <location>
        <begin position="185"/>
        <end position="212"/>
    </location>
</feature>
<protein>
    <submittedName>
        <fullName evidence="2">Transglycosylase SLT domain-containing protein</fullName>
    </submittedName>
</protein>
<evidence type="ECO:0000256" key="1">
    <source>
        <dbReference type="SAM" id="MobiDB-lite"/>
    </source>
</evidence>
<dbReference type="RefSeq" id="WP_290314723.1">
    <property type="nucleotide sequence ID" value="NZ_JAUFPN010000009.1"/>
</dbReference>
<dbReference type="SUPFAM" id="SSF53955">
    <property type="entry name" value="Lysozyme-like"/>
    <property type="match status" value="1"/>
</dbReference>
<dbReference type="InterPro" id="IPR023346">
    <property type="entry name" value="Lysozyme-like_dom_sf"/>
</dbReference>
<sequence length="220" mass="22695">MTGCEALAGLALFACIARDPACLPPEHAPLLPYLAAVAEQESGFRPLAIRDEATGESLFPATPTQAVRIATARDAAGHTLGLGWFQITHRANWRRHGLTIATAFEPCANLRAGAAHYAADLHAAAARRFNSGRIADAPPQSVAYARRVAVGAERLRGPLAAVSATAAAPAVVADPPEVWDVWALPVPGTPPAPPSAADASEAASAGGPSDPSRLVVELIR</sequence>
<reference evidence="3" key="1">
    <citation type="journal article" date="2019" name="Int. J. Syst. Evol. Microbiol.">
        <title>The Global Catalogue of Microorganisms (GCM) 10K type strain sequencing project: providing services to taxonomists for standard genome sequencing and annotation.</title>
        <authorList>
            <consortium name="The Broad Institute Genomics Platform"/>
            <consortium name="The Broad Institute Genome Sequencing Center for Infectious Disease"/>
            <person name="Wu L."/>
            <person name="Ma J."/>
        </authorList>
    </citation>
    <scope>NUCLEOTIDE SEQUENCE [LARGE SCALE GENOMIC DNA]</scope>
    <source>
        <strain evidence="3">CECT 7131</strain>
    </source>
</reference>